<dbReference type="AlphaFoldDB" id="D8JWH7"/>
<dbReference type="eggNOG" id="ENOG50308Y1">
    <property type="taxonomic scope" value="Bacteria"/>
</dbReference>
<keyword evidence="2" id="KW-1185">Reference proteome</keyword>
<dbReference type="STRING" id="582899.Hden_1278"/>
<dbReference type="KEGG" id="hdn:Hden_1278"/>
<accession>D8JWH7</accession>
<sequence>MLSEIGKGRPSAPLPVLKRGGMGLQRVLCMVSLAAALGACTHERNGPVSDHYADFQVDAPNKNTVSVCHAYTCKMRTKFRFTDADIDELRAIFKKVKKGDTAAEERRAVAYAVGWMETRVGKVIGTDKDRPGMDFEASGDPTQMDCVDESTNTTSYMLVMQNNGLLKYHTVGTPFSKDQLWKGVAGWTHWTAVLKETSNSQRWAVDSWIYANGENPAVVEVDKWYIKDLDSLPVAAK</sequence>
<proteinExistence type="predicted"/>
<evidence type="ECO:0000313" key="2">
    <source>
        <dbReference type="Proteomes" id="UP000002033"/>
    </source>
</evidence>
<name>D8JWH7_HYPDA</name>
<gene>
    <name evidence="1" type="ordered locus">Hden_1278</name>
</gene>
<organism evidence="1 2">
    <name type="scientific">Hyphomicrobium denitrificans (strain ATCC 51888 / DSM 1869 / NCIMB 11706 / TK 0415)</name>
    <dbReference type="NCBI Taxonomy" id="582899"/>
    <lineage>
        <taxon>Bacteria</taxon>
        <taxon>Pseudomonadati</taxon>
        <taxon>Pseudomonadota</taxon>
        <taxon>Alphaproteobacteria</taxon>
        <taxon>Hyphomicrobiales</taxon>
        <taxon>Hyphomicrobiaceae</taxon>
        <taxon>Hyphomicrobium</taxon>
    </lineage>
</organism>
<evidence type="ECO:0000313" key="1">
    <source>
        <dbReference type="EMBL" id="ADJ23090.1"/>
    </source>
</evidence>
<dbReference type="HOGENOM" id="CLU_097948_0_0_5"/>
<protein>
    <submittedName>
        <fullName evidence="1">Uncharacterized protein</fullName>
    </submittedName>
</protein>
<reference evidence="2" key="1">
    <citation type="journal article" date="2011" name="J. Bacteriol.">
        <title>Genome sequences of eight morphologically diverse alphaproteobacteria.</title>
        <authorList>
            <consortium name="US DOE Joint Genome Institute"/>
            <person name="Brown P.J."/>
            <person name="Kysela D.T."/>
            <person name="Buechlein A."/>
            <person name="Hemmerich C."/>
            <person name="Brun Y.V."/>
        </authorList>
    </citation>
    <scope>NUCLEOTIDE SEQUENCE [LARGE SCALE GENOMIC DNA]</scope>
    <source>
        <strain evidence="2">ATCC 51888 / DSM 1869 / NCIB 11706 / TK 0415</strain>
    </source>
</reference>
<dbReference type="EMBL" id="CP002083">
    <property type="protein sequence ID" value="ADJ23090.1"/>
    <property type="molecule type" value="Genomic_DNA"/>
</dbReference>
<dbReference type="Proteomes" id="UP000002033">
    <property type="component" value="Chromosome"/>
</dbReference>
<dbReference type="OrthoDB" id="5471992at2"/>